<keyword evidence="5" id="KW-1185">Reference proteome</keyword>
<name>A0ABS4X1Y0_9MICO</name>
<evidence type="ECO:0008006" key="6">
    <source>
        <dbReference type="Google" id="ProtNLM"/>
    </source>
</evidence>
<dbReference type="SUPFAM" id="SSF56747">
    <property type="entry name" value="Prim-pol domain"/>
    <property type="match status" value="1"/>
</dbReference>
<dbReference type="SMART" id="SM00942">
    <property type="entry name" value="PriCT_1"/>
    <property type="match status" value="1"/>
</dbReference>
<evidence type="ECO:0000313" key="4">
    <source>
        <dbReference type="EMBL" id="MBP2382468.1"/>
    </source>
</evidence>
<feature type="compositionally biased region" description="Low complexity" evidence="1">
    <location>
        <begin position="272"/>
        <end position="281"/>
    </location>
</feature>
<feature type="domain" description="Primase C-terminal 1" evidence="2">
    <location>
        <begin position="202"/>
        <end position="265"/>
    </location>
</feature>
<proteinExistence type="predicted"/>
<evidence type="ECO:0000256" key="1">
    <source>
        <dbReference type="SAM" id="MobiDB-lite"/>
    </source>
</evidence>
<dbReference type="EMBL" id="JAGIOD010000001">
    <property type="protein sequence ID" value="MBP2382468.1"/>
    <property type="molecule type" value="Genomic_DNA"/>
</dbReference>
<feature type="domain" description="DNA primase/polymerase bifunctional N-terminal" evidence="3">
    <location>
        <begin position="11"/>
        <end position="169"/>
    </location>
</feature>
<protein>
    <recommendedName>
        <fullName evidence="6">DNA primase</fullName>
    </recommendedName>
</protein>
<dbReference type="Pfam" id="PF09250">
    <property type="entry name" value="Prim-Pol"/>
    <property type="match status" value="1"/>
</dbReference>
<accession>A0ABS4X1Y0</accession>
<dbReference type="Pfam" id="PF08708">
    <property type="entry name" value="PriCT_1"/>
    <property type="match status" value="1"/>
</dbReference>
<organism evidence="4 5">
    <name type="scientific">Brachybacterium sacelli</name>
    <dbReference type="NCBI Taxonomy" id="173364"/>
    <lineage>
        <taxon>Bacteria</taxon>
        <taxon>Bacillati</taxon>
        <taxon>Actinomycetota</taxon>
        <taxon>Actinomycetes</taxon>
        <taxon>Micrococcales</taxon>
        <taxon>Dermabacteraceae</taxon>
        <taxon>Brachybacterium</taxon>
    </lineage>
</organism>
<gene>
    <name evidence="4" type="ORF">JOF43_002425</name>
</gene>
<dbReference type="InterPro" id="IPR014820">
    <property type="entry name" value="PriCT_1"/>
</dbReference>
<dbReference type="CDD" id="cd04859">
    <property type="entry name" value="Prim_Pol"/>
    <property type="match status" value="1"/>
</dbReference>
<evidence type="ECO:0000259" key="3">
    <source>
        <dbReference type="SMART" id="SM00943"/>
    </source>
</evidence>
<evidence type="ECO:0000259" key="2">
    <source>
        <dbReference type="SMART" id="SM00942"/>
    </source>
</evidence>
<dbReference type="Proteomes" id="UP001519290">
    <property type="component" value="Unassembled WGS sequence"/>
</dbReference>
<dbReference type="InterPro" id="IPR015330">
    <property type="entry name" value="DNA_primase/pol_bifunc_N"/>
</dbReference>
<sequence length="306" mass="32393">MNESWPLSVAAREFAAAGIPVFPCLPGGKRPIAEHGLLDATTDPGQVEAWWRQTPTANIGLPTGAASGVVVVDVDVHGPVDGYEAFARADSAGIVDGWEFLVRSPSGGMHAYFPAIPEAEQRSWQAARAGIDFRGDGGYIIAPPSRQFINGSTSRYLVHRINTGPAASLDADRLRDFLDPRPAPRRPASQGVAREADVARLAGWVAARGEGERNRGLFWAACRLAENGIPASDALDALSAAASGAGLGEREITATVRSAYRTAQPQARVRDSSSSPVQHSSPLAADGGWFSRDTSGTRPSSRVREM</sequence>
<dbReference type="SMART" id="SM00943">
    <property type="entry name" value="Prim-Pol"/>
    <property type="match status" value="1"/>
</dbReference>
<reference evidence="4 5" key="1">
    <citation type="submission" date="2021-03" db="EMBL/GenBank/DDBJ databases">
        <title>Sequencing the genomes of 1000 actinobacteria strains.</title>
        <authorList>
            <person name="Klenk H.-P."/>
        </authorList>
    </citation>
    <scope>NUCLEOTIDE SEQUENCE [LARGE SCALE GENOMIC DNA]</scope>
    <source>
        <strain evidence="4 5">DSM 14566</strain>
    </source>
</reference>
<dbReference type="RefSeq" id="WP_245354094.1">
    <property type="nucleotide sequence ID" value="NZ_BAAAJW010000003.1"/>
</dbReference>
<comment type="caution">
    <text evidence="4">The sequence shown here is derived from an EMBL/GenBank/DDBJ whole genome shotgun (WGS) entry which is preliminary data.</text>
</comment>
<evidence type="ECO:0000313" key="5">
    <source>
        <dbReference type="Proteomes" id="UP001519290"/>
    </source>
</evidence>
<feature type="region of interest" description="Disordered" evidence="1">
    <location>
        <begin position="261"/>
        <end position="306"/>
    </location>
</feature>